<feature type="chain" id="PRO_5002694478" evidence="1">
    <location>
        <begin position="19"/>
        <end position="166"/>
    </location>
</feature>
<sequence>MKALLSTLILFMSLNSFAEMSSTDLVKLQRKIYKMNWAETELMANADIRQMKNKVQYSRKQLLQEVIQDDRELESMYEDCAQAYKALQNDSSNGKKQELYLTKCLEINAYMILKTKAEKQHEKVYGKWSDLATELEFAQYELHKVLEAKKAAQFKALITQLQEQRE</sequence>
<evidence type="ECO:0000313" key="3">
    <source>
        <dbReference type="Proteomes" id="UP000004947"/>
    </source>
</evidence>
<evidence type="ECO:0000313" key="2">
    <source>
        <dbReference type="EMBL" id="EDM27914.1"/>
    </source>
</evidence>
<dbReference type="Proteomes" id="UP000004947">
    <property type="component" value="Unassembled WGS sequence"/>
</dbReference>
<name>A6DKL6_9BACT</name>
<keyword evidence="3" id="KW-1185">Reference proteome</keyword>
<keyword evidence="1" id="KW-0732">Signal</keyword>
<evidence type="ECO:0000256" key="1">
    <source>
        <dbReference type="SAM" id="SignalP"/>
    </source>
</evidence>
<gene>
    <name evidence="2" type="ORF">LNTAR_00895</name>
</gene>
<dbReference type="AlphaFoldDB" id="A6DKL6"/>
<accession>A6DKL6</accession>
<dbReference type="EMBL" id="ABCK01000007">
    <property type="protein sequence ID" value="EDM27914.1"/>
    <property type="molecule type" value="Genomic_DNA"/>
</dbReference>
<protein>
    <submittedName>
        <fullName evidence="2">Uncharacterized protein</fullName>
    </submittedName>
</protein>
<dbReference type="STRING" id="313628.LNTAR_00895"/>
<organism evidence="2 3">
    <name type="scientific">Lentisphaera araneosa HTCC2155</name>
    <dbReference type="NCBI Taxonomy" id="313628"/>
    <lineage>
        <taxon>Bacteria</taxon>
        <taxon>Pseudomonadati</taxon>
        <taxon>Lentisphaerota</taxon>
        <taxon>Lentisphaeria</taxon>
        <taxon>Lentisphaerales</taxon>
        <taxon>Lentisphaeraceae</taxon>
        <taxon>Lentisphaera</taxon>
    </lineage>
</organism>
<comment type="caution">
    <text evidence="2">The sequence shown here is derived from an EMBL/GenBank/DDBJ whole genome shotgun (WGS) entry which is preliminary data.</text>
</comment>
<reference evidence="2 3" key="1">
    <citation type="journal article" date="2010" name="J. Bacteriol.">
        <title>Genome sequence of Lentisphaera araneosa HTCC2155T, the type species of the order Lentisphaerales in the phylum Lentisphaerae.</title>
        <authorList>
            <person name="Thrash J.C."/>
            <person name="Cho J.C."/>
            <person name="Vergin K.L."/>
            <person name="Morris R.M."/>
            <person name="Giovannoni S.J."/>
        </authorList>
    </citation>
    <scope>NUCLEOTIDE SEQUENCE [LARGE SCALE GENOMIC DNA]</scope>
    <source>
        <strain evidence="2 3">HTCC2155</strain>
    </source>
</reference>
<feature type="signal peptide" evidence="1">
    <location>
        <begin position="1"/>
        <end position="18"/>
    </location>
</feature>
<dbReference type="RefSeq" id="WP_007278428.1">
    <property type="nucleotide sequence ID" value="NZ_ABCK01000007.1"/>
</dbReference>
<proteinExistence type="predicted"/>